<name>A0ABP3IPP9_9ACTN</name>
<evidence type="ECO:0000256" key="1">
    <source>
        <dbReference type="ARBA" id="ARBA00005854"/>
    </source>
</evidence>
<dbReference type="CDD" id="cd12167">
    <property type="entry name" value="2-Hacid_dh_8"/>
    <property type="match status" value="1"/>
</dbReference>
<accession>A0ABP3IPP9</accession>
<dbReference type="Proteomes" id="UP001500879">
    <property type="component" value="Unassembled WGS sequence"/>
</dbReference>
<feature type="compositionally biased region" description="Pro residues" evidence="5">
    <location>
        <begin position="1"/>
        <end position="10"/>
    </location>
</feature>
<feature type="domain" description="D-isomer specific 2-hydroxyacid dehydrogenase catalytic" evidence="6">
    <location>
        <begin position="80"/>
        <end position="355"/>
    </location>
</feature>
<evidence type="ECO:0000313" key="9">
    <source>
        <dbReference type="Proteomes" id="UP001500879"/>
    </source>
</evidence>
<sequence length="364" mass="38688">MQGAQPPPTAAKPRYRARGSAPEKTVKGRARGKTNPFHPHPPGHPPNVTAPPHVFLDIGSDTTPAVLPPELRTRLRTLTEFTDSLPRADILLTGWGHALHLNESVLDRAPRLKAVVHAAGSVKGLVTPSVWQRGILVSSAADINARPVADFTTALILLAAKKALSAGRSGWPGFAARRGTDGTAVGVVGASRIGRRVTARLRAADSGYRLLLHDPYVSPDEAAHMGAELVDIHTLCTKSTIVTLHAPQLPETRHLLDAQHLALIPAGGTVINTARGSLIDTDALIQECATGRLDAFLDVTDPEPLPPGHPLLSLPNVLVTPHIAGAQGSEIRRLGEFAVDEIGRLVRGERLLGEVRQEELARSA</sequence>
<evidence type="ECO:0000256" key="3">
    <source>
        <dbReference type="ARBA" id="ARBA00023027"/>
    </source>
</evidence>
<evidence type="ECO:0000259" key="6">
    <source>
        <dbReference type="Pfam" id="PF00389"/>
    </source>
</evidence>
<dbReference type="Pfam" id="PF00389">
    <property type="entry name" value="2-Hacid_dh"/>
    <property type="match status" value="1"/>
</dbReference>
<evidence type="ECO:0000313" key="8">
    <source>
        <dbReference type="EMBL" id="GAA0414480.1"/>
    </source>
</evidence>
<dbReference type="EMBL" id="BAAABX010000044">
    <property type="protein sequence ID" value="GAA0414480.1"/>
    <property type="molecule type" value="Genomic_DNA"/>
</dbReference>
<evidence type="ECO:0000256" key="2">
    <source>
        <dbReference type="ARBA" id="ARBA00023002"/>
    </source>
</evidence>
<dbReference type="SUPFAM" id="SSF51735">
    <property type="entry name" value="NAD(P)-binding Rossmann-fold domains"/>
    <property type="match status" value="1"/>
</dbReference>
<dbReference type="PANTHER" id="PTHR10996">
    <property type="entry name" value="2-HYDROXYACID DEHYDROGENASE-RELATED"/>
    <property type="match status" value="1"/>
</dbReference>
<keyword evidence="3" id="KW-0520">NAD</keyword>
<dbReference type="InterPro" id="IPR036291">
    <property type="entry name" value="NAD(P)-bd_dom_sf"/>
</dbReference>
<keyword evidence="9" id="KW-1185">Reference proteome</keyword>
<feature type="region of interest" description="Disordered" evidence="5">
    <location>
        <begin position="1"/>
        <end position="50"/>
    </location>
</feature>
<keyword evidence="2 4" id="KW-0560">Oxidoreductase</keyword>
<dbReference type="Gene3D" id="3.40.50.720">
    <property type="entry name" value="NAD(P)-binding Rossmann-like Domain"/>
    <property type="match status" value="2"/>
</dbReference>
<gene>
    <name evidence="8" type="ORF">GCM10010357_39680</name>
</gene>
<dbReference type="InterPro" id="IPR050223">
    <property type="entry name" value="D-isomer_2-hydroxyacid_DH"/>
</dbReference>
<proteinExistence type="inferred from homology"/>
<dbReference type="InterPro" id="IPR006139">
    <property type="entry name" value="D-isomer_2_OHA_DH_cat_dom"/>
</dbReference>
<feature type="compositionally biased region" description="Pro residues" evidence="5">
    <location>
        <begin position="38"/>
        <end position="49"/>
    </location>
</feature>
<comment type="caution">
    <text evidence="8">The sequence shown here is derived from an EMBL/GenBank/DDBJ whole genome shotgun (WGS) entry which is preliminary data.</text>
</comment>
<dbReference type="SUPFAM" id="SSF52283">
    <property type="entry name" value="Formate/glycerate dehydrogenase catalytic domain-like"/>
    <property type="match status" value="1"/>
</dbReference>
<evidence type="ECO:0000256" key="5">
    <source>
        <dbReference type="SAM" id="MobiDB-lite"/>
    </source>
</evidence>
<reference evidence="9" key="1">
    <citation type="journal article" date="2019" name="Int. J. Syst. Evol. Microbiol.">
        <title>The Global Catalogue of Microorganisms (GCM) 10K type strain sequencing project: providing services to taxonomists for standard genome sequencing and annotation.</title>
        <authorList>
            <consortium name="The Broad Institute Genomics Platform"/>
            <consortium name="The Broad Institute Genome Sequencing Center for Infectious Disease"/>
            <person name="Wu L."/>
            <person name="Ma J."/>
        </authorList>
    </citation>
    <scope>NUCLEOTIDE SEQUENCE [LARGE SCALE GENOMIC DNA]</scope>
    <source>
        <strain evidence="9">JCM 4788</strain>
    </source>
</reference>
<dbReference type="InterPro" id="IPR006140">
    <property type="entry name" value="D-isomer_DH_NAD-bd"/>
</dbReference>
<evidence type="ECO:0000259" key="7">
    <source>
        <dbReference type="Pfam" id="PF02826"/>
    </source>
</evidence>
<evidence type="ECO:0000256" key="4">
    <source>
        <dbReference type="RuleBase" id="RU003719"/>
    </source>
</evidence>
<comment type="similarity">
    <text evidence="1 4">Belongs to the D-isomer specific 2-hydroxyacid dehydrogenase family.</text>
</comment>
<dbReference type="PANTHER" id="PTHR10996:SF178">
    <property type="entry name" value="2-HYDROXYACID DEHYDROGENASE YGL185C-RELATED"/>
    <property type="match status" value="1"/>
</dbReference>
<feature type="domain" description="D-isomer specific 2-hydroxyacid dehydrogenase NAD-binding" evidence="7">
    <location>
        <begin position="172"/>
        <end position="324"/>
    </location>
</feature>
<protein>
    <submittedName>
        <fullName evidence="8">Hydroxyacid dehydrogenase</fullName>
    </submittedName>
</protein>
<dbReference type="Pfam" id="PF02826">
    <property type="entry name" value="2-Hacid_dh_C"/>
    <property type="match status" value="1"/>
</dbReference>
<organism evidence="8 9">
    <name type="scientific">Streptomyces luteireticuli</name>
    <dbReference type="NCBI Taxonomy" id="173858"/>
    <lineage>
        <taxon>Bacteria</taxon>
        <taxon>Bacillati</taxon>
        <taxon>Actinomycetota</taxon>
        <taxon>Actinomycetes</taxon>
        <taxon>Kitasatosporales</taxon>
        <taxon>Streptomycetaceae</taxon>
        <taxon>Streptomyces</taxon>
    </lineage>
</organism>